<dbReference type="AlphaFoldDB" id="G4U168"/>
<sequence>MLGDDPLYPHTTSLFAYAHLGSEVKMRPGSGKSIIVDNYCTPAPLATSTTSGSRYGGFKAQVVSLADGSARHWLQEDDETLFAPSSDSDSDGERKLGGRHRGRARGGSGGDEFIGYAMTDEARSTYRAAMNALASARTGESGSKKMSERERKLRKRREEAKYGVGVPWWIAALEYVPLFGRIVSHFPGLYFRSLQEMAPGDFVWRRS</sequence>
<comment type="caution">
    <text evidence="2">The sequence shown here is derived from an EMBL/GenBank/DDBJ whole genome shotgun (WGS) entry which is preliminary data.</text>
</comment>
<dbReference type="EMBL" id="CAFZ01001472">
    <property type="protein sequence ID" value="CCA77311.1"/>
    <property type="molecule type" value="Genomic_DNA"/>
</dbReference>
<evidence type="ECO:0000313" key="3">
    <source>
        <dbReference type="Proteomes" id="UP000007148"/>
    </source>
</evidence>
<dbReference type="InParanoid" id="G4U168"/>
<organism evidence="2 3">
    <name type="scientific">Serendipita indica (strain DSM 11827)</name>
    <name type="common">Root endophyte fungus</name>
    <name type="synonym">Piriformospora indica</name>
    <dbReference type="NCBI Taxonomy" id="1109443"/>
    <lineage>
        <taxon>Eukaryota</taxon>
        <taxon>Fungi</taxon>
        <taxon>Dikarya</taxon>
        <taxon>Basidiomycota</taxon>
        <taxon>Agaricomycotina</taxon>
        <taxon>Agaricomycetes</taxon>
        <taxon>Sebacinales</taxon>
        <taxon>Serendipitaceae</taxon>
        <taxon>Serendipita</taxon>
    </lineage>
</organism>
<feature type="region of interest" description="Disordered" evidence="1">
    <location>
        <begin position="78"/>
        <end position="106"/>
    </location>
</feature>
<gene>
    <name evidence="2" type="ORF">PIIN_11288</name>
</gene>
<dbReference type="HOGENOM" id="CLU_1482570_0_0_1"/>
<reference evidence="2 3" key="1">
    <citation type="journal article" date="2011" name="PLoS Pathog.">
        <title>Endophytic Life Strategies Decoded by Genome and Transcriptome Analyses of the Mutualistic Root Symbiont Piriformospora indica.</title>
        <authorList>
            <person name="Zuccaro A."/>
            <person name="Lahrmann U."/>
            <person name="Guldener U."/>
            <person name="Langen G."/>
            <person name="Pfiffi S."/>
            <person name="Biedenkopf D."/>
            <person name="Wong P."/>
            <person name="Samans B."/>
            <person name="Grimm C."/>
            <person name="Basiewicz M."/>
            <person name="Murat C."/>
            <person name="Martin F."/>
            <person name="Kogel K.H."/>
        </authorList>
    </citation>
    <scope>NUCLEOTIDE SEQUENCE [LARGE SCALE GENOMIC DNA]</scope>
    <source>
        <strain evidence="2 3">DSM 11827</strain>
    </source>
</reference>
<name>G4U168_SERID</name>
<protein>
    <submittedName>
        <fullName evidence="2">Uncharacterized protein</fullName>
    </submittedName>
</protein>
<evidence type="ECO:0000256" key="1">
    <source>
        <dbReference type="SAM" id="MobiDB-lite"/>
    </source>
</evidence>
<proteinExistence type="predicted"/>
<accession>G4U168</accession>
<evidence type="ECO:0000313" key="2">
    <source>
        <dbReference type="EMBL" id="CCA77311.1"/>
    </source>
</evidence>
<keyword evidence="3" id="KW-1185">Reference proteome</keyword>
<dbReference type="Proteomes" id="UP000007148">
    <property type="component" value="Unassembled WGS sequence"/>
</dbReference>